<dbReference type="Proteomes" id="UP001258017">
    <property type="component" value="Unassembled WGS sequence"/>
</dbReference>
<evidence type="ECO:0000313" key="2">
    <source>
        <dbReference type="Proteomes" id="UP001258017"/>
    </source>
</evidence>
<keyword evidence="2" id="KW-1185">Reference proteome</keyword>
<protein>
    <submittedName>
        <fullName evidence="1">Uncharacterized protein</fullName>
    </submittedName>
</protein>
<name>A0AAD9VVM5_9HYME</name>
<comment type="caution">
    <text evidence="1">The sequence shown here is derived from an EMBL/GenBank/DDBJ whole genome shotgun (WGS) entry which is preliminary data.</text>
</comment>
<reference evidence="1" key="2">
    <citation type="journal article" date="2023" name="Commun. Biol.">
        <title>Intrasexual cuticular hydrocarbon dimorphism in a wasp sheds light on hydrocarbon biosynthesis genes in Hymenoptera.</title>
        <authorList>
            <person name="Moris V.C."/>
            <person name="Podsiadlowski L."/>
            <person name="Martin S."/>
            <person name="Oeyen J.P."/>
            <person name="Donath A."/>
            <person name="Petersen M."/>
            <person name="Wilbrandt J."/>
            <person name="Misof B."/>
            <person name="Liedtke D."/>
            <person name="Thamm M."/>
            <person name="Scheiner R."/>
            <person name="Schmitt T."/>
            <person name="Niehuis O."/>
        </authorList>
    </citation>
    <scope>NUCLEOTIDE SEQUENCE</scope>
    <source>
        <strain evidence="1">GBR_01_08_01A</strain>
    </source>
</reference>
<organism evidence="1 2">
    <name type="scientific">Odynerus spinipes</name>
    <dbReference type="NCBI Taxonomy" id="1348599"/>
    <lineage>
        <taxon>Eukaryota</taxon>
        <taxon>Metazoa</taxon>
        <taxon>Ecdysozoa</taxon>
        <taxon>Arthropoda</taxon>
        <taxon>Hexapoda</taxon>
        <taxon>Insecta</taxon>
        <taxon>Pterygota</taxon>
        <taxon>Neoptera</taxon>
        <taxon>Endopterygota</taxon>
        <taxon>Hymenoptera</taxon>
        <taxon>Apocrita</taxon>
        <taxon>Aculeata</taxon>
        <taxon>Vespoidea</taxon>
        <taxon>Vespidae</taxon>
        <taxon>Eumeninae</taxon>
        <taxon>Odynerus</taxon>
    </lineage>
</organism>
<dbReference type="AlphaFoldDB" id="A0AAD9VVM5"/>
<dbReference type="EMBL" id="JAIFRP010000002">
    <property type="protein sequence ID" value="KAK2588663.1"/>
    <property type="molecule type" value="Genomic_DNA"/>
</dbReference>
<evidence type="ECO:0000313" key="1">
    <source>
        <dbReference type="EMBL" id="KAK2588663.1"/>
    </source>
</evidence>
<reference evidence="1" key="1">
    <citation type="submission" date="2021-08" db="EMBL/GenBank/DDBJ databases">
        <authorList>
            <person name="Misof B."/>
            <person name="Oliver O."/>
            <person name="Podsiadlowski L."/>
            <person name="Donath A."/>
            <person name="Peters R."/>
            <person name="Mayer C."/>
            <person name="Rust J."/>
            <person name="Gunkel S."/>
            <person name="Lesny P."/>
            <person name="Martin S."/>
            <person name="Oeyen J.P."/>
            <person name="Petersen M."/>
            <person name="Panagiotis P."/>
            <person name="Wilbrandt J."/>
            <person name="Tanja T."/>
        </authorList>
    </citation>
    <scope>NUCLEOTIDE SEQUENCE</scope>
    <source>
        <strain evidence="1">GBR_01_08_01A</strain>
        <tissue evidence="1">Thorax + abdomen</tissue>
    </source>
</reference>
<sequence>MITTNLLYYSLSISAITPSYYSLPNVSIPHVNIQLLLRGSCLNSSVTNWDLFLACYSKKTQLKSYRDSFNKSKNVGQVPSS</sequence>
<accession>A0AAD9VVM5</accession>
<proteinExistence type="predicted"/>
<gene>
    <name evidence="1" type="ORF">KPH14_001564</name>
</gene>